<sequence>MRKLLLVIMKFDQEDVNSEYWCSFGFETSRQMLMLDDRHFIGVPENKDIQFTLEQSEQISLDLKIIFSSISKPKCKIKIGNGDWVDEALKLTPVGIRFNAILHYITTIDKSQCSNTITTICSLLSYNILQLNKRLNCTCRYTHDNSCGSLYTGNEKRGKHIMSDIMLFGCSDSAPAEIRWNRNRDLEHPDDAVGIN</sequence>
<dbReference type="EMBL" id="CAJPWZ010001599">
    <property type="protein sequence ID" value="CAG2218429.1"/>
    <property type="molecule type" value="Genomic_DNA"/>
</dbReference>
<proteinExistence type="predicted"/>
<protein>
    <submittedName>
        <fullName evidence="1">Uncharacterized protein</fullName>
    </submittedName>
</protein>
<dbReference type="Proteomes" id="UP000683360">
    <property type="component" value="Unassembled WGS sequence"/>
</dbReference>
<gene>
    <name evidence="1" type="ORF">MEDL_32109</name>
</gene>
<comment type="caution">
    <text evidence="1">The sequence shown here is derived from an EMBL/GenBank/DDBJ whole genome shotgun (WGS) entry which is preliminary data.</text>
</comment>
<evidence type="ECO:0000313" key="1">
    <source>
        <dbReference type="EMBL" id="CAG2218429.1"/>
    </source>
</evidence>
<organism evidence="1 2">
    <name type="scientific">Mytilus edulis</name>
    <name type="common">Blue mussel</name>
    <dbReference type="NCBI Taxonomy" id="6550"/>
    <lineage>
        <taxon>Eukaryota</taxon>
        <taxon>Metazoa</taxon>
        <taxon>Spiralia</taxon>
        <taxon>Lophotrochozoa</taxon>
        <taxon>Mollusca</taxon>
        <taxon>Bivalvia</taxon>
        <taxon>Autobranchia</taxon>
        <taxon>Pteriomorphia</taxon>
        <taxon>Mytilida</taxon>
        <taxon>Mytiloidea</taxon>
        <taxon>Mytilidae</taxon>
        <taxon>Mytilinae</taxon>
        <taxon>Mytilus</taxon>
    </lineage>
</organism>
<dbReference type="OrthoDB" id="6124092at2759"/>
<keyword evidence="2" id="KW-1185">Reference proteome</keyword>
<name>A0A8S3SFB9_MYTED</name>
<reference evidence="1" key="1">
    <citation type="submission" date="2021-03" db="EMBL/GenBank/DDBJ databases">
        <authorList>
            <person name="Bekaert M."/>
        </authorList>
    </citation>
    <scope>NUCLEOTIDE SEQUENCE</scope>
</reference>
<evidence type="ECO:0000313" key="2">
    <source>
        <dbReference type="Proteomes" id="UP000683360"/>
    </source>
</evidence>
<dbReference type="AlphaFoldDB" id="A0A8S3SFB9"/>
<accession>A0A8S3SFB9</accession>